<feature type="transmembrane region" description="Helical" evidence="9">
    <location>
        <begin position="21"/>
        <end position="42"/>
    </location>
</feature>
<sequence>MEVYETEEEQVEKIKEWFKEYGTTVTIAAVVAFGGLFGWRYYQDSVTQASESASQSYAAAMITLQNKGVEAQTDIENFIASNEVKEYSMLAALQLAKAQVDANELNAALEQLKWVQSSSQEASILALVNYRIARIETELGNFTAANAALDNVLDTAWSGRIAELRGDIALRQGNKDTAYTAYTEAQQAKDASPALKMKLDDLAK</sequence>
<evidence type="ECO:0000256" key="7">
    <source>
        <dbReference type="ARBA" id="ARBA00024197"/>
    </source>
</evidence>
<evidence type="ECO:0000256" key="1">
    <source>
        <dbReference type="ARBA" id="ARBA00004401"/>
    </source>
</evidence>
<dbReference type="InterPro" id="IPR011990">
    <property type="entry name" value="TPR-like_helical_dom_sf"/>
</dbReference>
<protein>
    <recommendedName>
        <fullName evidence="8">Ancillary SecYEG translocon subunit</fullName>
    </recommendedName>
</protein>
<dbReference type="PIRSF" id="PIRSF006170">
    <property type="entry name" value="YfgM"/>
    <property type="match status" value="1"/>
</dbReference>
<feature type="domain" description="Ancillary SecYEG translocon subunit/Cell division coordinator CpoB TPR" evidence="10">
    <location>
        <begin position="15"/>
        <end position="204"/>
    </location>
</feature>
<accession>A0A511QJ97</accession>
<dbReference type="OrthoDB" id="9789675at2"/>
<dbReference type="InterPro" id="IPR018704">
    <property type="entry name" value="SecYEG/CpoB_TPR"/>
</dbReference>
<keyword evidence="5 9" id="KW-0472">Membrane</keyword>
<evidence type="ECO:0000256" key="4">
    <source>
        <dbReference type="ARBA" id="ARBA00022989"/>
    </source>
</evidence>
<keyword evidence="3 9" id="KW-0812">Transmembrane</keyword>
<dbReference type="RefSeq" id="WP_039982388.1">
    <property type="nucleotide sequence ID" value="NZ_BAOJ01000104.1"/>
</dbReference>
<gene>
    <name evidence="11" type="ORF">VSA01S_26440</name>
</gene>
<dbReference type="InterPro" id="IPR026039">
    <property type="entry name" value="YfgM"/>
</dbReference>
<dbReference type="AlphaFoldDB" id="A0A511QJ97"/>
<evidence type="ECO:0000313" key="11">
    <source>
        <dbReference type="EMBL" id="GEM76532.1"/>
    </source>
</evidence>
<keyword evidence="4 9" id="KW-1133">Transmembrane helix</keyword>
<evidence type="ECO:0000256" key="5">
    <source>
        <dbReference type="ARBA" id="ARBA00023136"/>
    </source>
</evidence>
<dbReference type="PANTHER" id="PTHR38035">
    <property type="entry name" value="UPF0070 PROTEIN YFGM"/>
    <property type="match status" value="1"/>
</dbReference>
<keyword evidence="12" id="KW-1185">Reference proteome</keyword>
<name>A0A511QJ97_9VIBR</name>
<dbReference type="PANTHER" id="PTHR38035:SF1">
    <property type="entry name" value="ANCILLARY SECYEG TRANSLOCON SUBUNIT"/>
    <property type="match status" value="1"/>
</dbReference>
<evidence type="ECO:0000256" key="3">
    <source>
        <dbReference type="ARBA" id="ARBA00022692"/>
    </source>
</evidence>
<dbReference type="Proteomes" id="UP000321922">
    <property type="component" value="Unassembled WGS sequence"/>
</dbReference>
<evidence type="ECO:0000256" key="2">
    <source>
        <dbReference type="ARBA" id="ARBA00022475"/>
    </source>
</evidence>
<keyword evidence="6" id="KW-0143">Chaperone</keyword>
<evidence type="ECO:0000256" key="9">
    <source>
        <dbReference type="SAM" id="Phobius"/>
    </source>
</evidence>
<keyword evidence="2" id="KW-1003">Cell membrane</keyword>
<dbReference type="EMBL" id="BJXJ01000026">
    <property type="protein sequence ID" value="GEM76532.1"/>
    <property type="molecule type" value="Genomic_DNA"/>
</dbReference>
<dbReference type="GO" id="GO:0044877">
    <property type="term" value="F:protein-containing complex binding"/>
    <property type="evidence" value="ECO:0007669"/>
    <property type="project" value="InterPro"/>
</dbReference>
<proteinExistence type="inferred from homology"/>
<evidence type="ECO:0000259" key="10">
    <source>
        <dbReference type="Pfam" id="PF09976"/>
    </source>
</evidence>
<comment type="subcellular location">
    <subcellularLocation>
        <location evidence="1">Cell membrane</location>
        <topology evidence="1">Single-pass type II membrane protein</topology>
    </subcellularLocation>
</comment>
<dbReference type="GO" id="GO:0005886">
    <property type="term" value="C:plasma membrane"/>
    <property type="evidence" value="ECO:0007669"/>
    <property type="project" value="UniProtKB-SubCell"/>
</dbReference>
<comment type="similarity">
    <text evidence="7">Belongs to the YfgM family.</text>
</comment>
<evidence type="ECO:0000256" key="8">
    <source>
        <dbReference type="ARBA" id="ARBA00024235"/>
    </source>
</evidence>
<evidence type="ECO:0000256" key="6">
    <source>
        <dbReference type="ARBA" id="ARBA00023186"/>
    </source>
</evidence>
<reference evidence="11 12" key="1">
    <citation type="submission" date="2019-07" db="EMBL/GenBank/DDBJ databases">
        <title>Whole genome shotgun sequence of Vibrio sagamiensis NBRC 104589.</title>
        <authorList>
            <person name="Hosoyama A."/>
            <person name="Uohara A."/>
            <person name="Ohji S."/>
            <person name="Ichikawa N."/>
        </authorList>
    </citation>
    <scope>NUCLEOTIDE SEQUENCE [LARGE SCALE GENOMIC DNA]</scope>
    <source>
        <strain evidence="11 12">NBRC 104589</strain>
    </source>
</reference>
<evidence type="ECO:0000313" key="12">
    <source>
        <dbReference type="Proteomes" id="UP000321922"/>
    </source>
</evidence>
<comment type="caution">
    <text evidence="11">The sequence shown here is derived from an EMBL/GenBank/DDBJ whole genome shotgun (WGS) entry which is preliminary data.</text>
</comment>
<dbReference type="SUPFAM" id="SSF48452">
    <property type="entry name" value="TPR-like"/>
    <property type="match status" value="1"/>
</dbReference>
<organism evidence="11 12">
    <name type="scientific">Vibrio sagamiensis NBRC 104589</name>
    <dbReference type="NCBI Taxonomy" id="1219064"/>
    <lineage>
        <taxon>Bacteria</taxon>
        <taxon>Pseudomonadati</taxon>
        <taxon>Pseudomonadota</taxon>
        <taxon>Gammaproteobacteria</taxon>
        <taxon>Vibrionales</taxon>
        <taxon>Vibrionaceae</taxon>
        <taxon>Vibrio</taxon>
    </lineage>
</organism>
<dbReference type="Gene3D" id="1.25.40.10">
    <property type="entry name" value="Tetratricopeptide repeat domain"/>
    <property type="match status" value="1"/>
</dbReference>
<dbReference type="Pfam" id="PF09976">
    <property type="entry name" value="TPR_21"/>
    <property type="match status" value="1"/>
</dbReference>